<evidence type="ECO:0000313" key="3">
    <source>
        <dbReference type="EMBL" id="QJA82247.1"/>
    </source>
</evidence>
<name>A0A6M3KJQ6_9ZZZZ</name>
<sequence>MKQHHWTAEELEIVRRDYDGTGVGAQRIADRLGVTVHAVHGKIQFLGVARNTGRRAWTQREEELLAEYIGKYAISTIARKMNRSLNSVVVKAKRLRLSLRARDGWFTKTEVCEILGVDHHWVQRRIDSGELKAGWNSDCKPQRSGAAYWRITTDSIRQFIVEHANELTGRNIDLVMIVHLLNGELN</sequence>
<evidence type="ECO:0000259" key="1">
    <source>
        <dbReference type="Pfam" id="PF12728"/>
    </source>
</evidence>
<gene>
    <name evidence="3" type="ORF">MM415A00434_0022</name>
    <name evidence="2" type="ORF">MM415B00370_0017</name>
</gene>
<dbReference type="InterPro" id="IPR041657">
    <property type="entry name" value="HTH_17"/>
</dbReference>
<dbReference type="EMBL" id="MT142483">
    <property type="protein sequence ID" value="QJA82247.1"/>
    <property type="molecule type" value="Genomic_DNA"/>
</dbReference>
<dbReference type="AlphaFoldDB" id="A0A6M3KJQ6"/>
<proteinExistence type="predicted"/>
<dbReference type="Pfam" id="PF12728">
    <property type="entry name" value="HTH_17"/>
    <property type="match status" value="1"/>
</dbReference>
<protein>
    <submittedName>
        <fullName evidence="3">Putative DNA binding, helix-turn-helix domain containing protein</fullName>
    </submittedName>
</protein>
<feature type="domain" description="Helix-turn-helix" evidence="1">
    <location>
        <begin position="105"/>
        <end position="160"/>
    </location>
</feature>
<evidence type="ECO:0000313" key="2">
    <source>
        <dbReference type="EMBL" id="QJA65899.1"/>
    </source>
</evidence>
<accession>A0A6M3KJQ6</accession>
<dbReference type="EMBL" id="MT141546">
    <property type="protein sequence ID" value="QJA65899.1"/>
    <property type="molecule type" value="Genomic_DNA"/>
</dbReference>
<organism evidence="3">
    <name type="scientific">viral metagenome</name>
    <dbReference type="NCBI Taxonomy" id="1070528"/>
    <lineage>
        <taxon>unclassified sequences</taxon>
        <taxon>metagenomes</taxon>
        <taxon>organismal metagenomes</taxon>
    </lineage>
</organism>
<reference evidence="3" key="1">
    <citation type="submission" date="2020-03" db="EMBL/GenBank/DDBJ databases">
        <title>The deep terrestrial virosphere.</title>
        <authorList>
            <person name="Holmfeldt K."/>
            <person name="Nilsson E."/>
            <person name="Simone D."/>
            <person name="Lopez-Fernandez M."/>
            <person name="Wu X."/>
            <person name="de Brujin I."/>
            <person name="Lundin D."/>
            <person name="Andersson A."/>
            <person name="Bertilsson S."/>
            <person name="Dopson M."/>
        </authorList>
    </citation>
    <scope>NUCLEOTIDE SEQUENCE</scope>
    <source>
        <strain evidence="3">MM415A00434</strain>
        <strain evidence="2">MM415B00370</strain>
    </source>
</reference>